<proteinExistence type="predicted"/>
<dbReference type="PANTHER" id="PTHR34280">
    <property type="entry name" value="OS01G0920100 PROTEIN"/>
    <property type="match status" value="1"/>
</dbReference>
<evidence type="ECO:0000313" key="2">
    <source>
        <dbReference type="RefSeq" id="XP_004489601.1"/>
    </source>
</evidence>
<dbReference type="Proteomes" id="UP000087171">
    <property type="component" value="Chromosome Ca2"/>
</dbReference>
<protein>
    <submittedName>
        <fullName evidence="2">Uncharacterized protein At3g27210-like</fullName>
    </submittedName>
</protein>
<dbReference type="PaxDb" id="3827-XP_004489601.1"/>
<accession>A0A1S2XKF7</accession>
<dbReference type="PANTHER" id="PTHR34280:SF8">
    <property type="match status" value="1"/>
</dbReference>
<dbReference type="OrthoDB" id="1925325at2759"/>
<dbReference type="eggNOG" id="ENOG502RYYI">
    <property type="taxonomic scope" value="Eukaryota"/>
</dbReference>
<evidence type="ECO:0000313" key="1">
    <source>
        <dbReference type="Proteomes" id="UP000087171"/>
    </source>
</evidence>
<name>A0A1S2XKF7_CICAR</name>
<reference evidence="2" key="2">
    <citation type="submission" date="2025-08" db="UniProtKB">
        <authorList>
            <consortium name="RefSeq"/>
        </authorList>
    </citation>
    <scope>IDENTIFICATION</scope>
    <source>
        <tissue evidence="2">Etiolated seedlings</tissue>
    </source>
</reference>
<sequence>MGSCASVQRKKNTENMKLSVSILGSKTEKLVIPPSPIKEQPKNGNFIWSPSRSTTNFTDYGSKEEAFFDSKPWIDSDCEDDFYSVNGDFTPSRGNTPIHHNFGTPNVNKIFSQNRTSDSPSESSSPDKKKKLLEFFKESLKDNTNDEGKEKKELKTTIQDVLPKSSHSTPYLSGVNSACSSERIMSEDRAWVREKSPKSLMFCIPSLSSCRSFRERRRRTSPAIAVNGSN</sequence>
<keyword evidence="1" id="KW-1185">Reference proteome</keyword>
<organism evidence="1 2">
    <name type="scientific">Cicer arietinum</name>
    <name type="common">Chickpea</name>
    <name type="synonym">Garbanzo</name>
    <dbReference type="NCBI Taxonomy" id="3827"/>
    <lineage>
        <taxon>Eukaryota</taxon>
        <taxon>Viridiplantae</taxon>
        <taxon>Streptophyta</taxon>
        <taxon>Embryophyta</taxon>
        <taxon>Tracheophyta</taxon>
        <taxon>Spermatophyta</taxon>
        <taxon>Magnoliopsida</taxon>
        <taxon>eudicotyledons</taxon>
        <taxon>Gunneridae</taxon>
        <taxon>Pentapetalae</taxon>
        <taxon>rosids</taxon>
        <taxon>fabids</taxon>
        <taxon>Fabales</taxon>
        <taxon>Fabaceae</taxon>
        <taxon>Papilionoideae</taxon>
        <taxon>50 kb inversion clade</taxon>
        <taxon>NPAAA clade</taxon>
        <taxon>Hologalegina</taxon>
        <taxon>IRL clade</taxon>
        <taxon>Cicereae</taxon>
        <taxon>Cicer</taxon>
    </lineage>
</organism>
<dbReference type="GeneID" id="101502404"/>
<reference evidence="1" key="1">
    <citation type="journal article" date="2013" name="Nat. Biotechnol.">
        <title>Draft genome sequence of chickpea (Cicer arietinum) provides a resource for trait improvement.</title>
        <authorList>
            <person name="Varshney R.K."/>
            <person name="Song C."/>
            <person name="Saxena R.K."/>
            <person name="Azam S."/>
            <person name="Yu S."/>
            <person name="Sharpe A.G."/>
            <person name="Cannon S."/>
            <person name="Baek J."/>
            <person name="Rosen B.D."/>
            <person name="Tar'an B."/>
            <person name="Millan T."/>
            <person name="Zhang X."/>
            <person name="Ramsay L.D."/>
            <person name="Iwata A."/>
            <person name="Wang Y."/>
            <person name="Nelson W."/>
            <person name="Farmer A.D."/>
            <person name="Gaur P.M."/>
            <person name="Soderlund C."/>
            <person name="Penmetsa R.V."/>
            <person name="Xu C."/>
            <person name="Bharti A.K."/>
            <person name="He W."/>
            <person name="Winter P."/>
            <person name="Zhao S."/>
            <person name="Hane J.K."/>
            <person name="Carrasquilla-Garcia N."/>
            <person name="Condie J.A."/>
            <person name="Upadhyaya H.D."/>
            <person name="Luo M.C."/>
            <person name="Thudi M."/>
            <person name="Gowda C.L."/>
            <person name="Singh N.P."/>
            <person name="Lichtenzveig J."/>
            <person name="Gali K.K."/>
            <person name="Rubio J."/>
            <person name="Nadarajan N."/>
            <person name="Dolezel J."/>
            <person name="Bansal K.C."/>
            <person name="Xu X."/>
            <person name="Edwards D."/>
            <person name="Zhang G."/>
            <person name="Kahl G."/>
            <person name="Gil J."/>
            <person name="Singh K.B."/>
            <person name="Datta S.K."/>
            <person name="Jackson S.A."/>
            <person name="Wang J."/>
            <person name="Cook D.R."/>
        </authorList>
    </citation>
    <scope>NUCLEOTIDE SEQUENCE [LARGE SCALE GENOMIC DNA]</scope>
    <source>
        <strain evidence="1">cv. CDC Frontier</strain>
    </source>
</reference>
<dbReference type="RefSeq" id="XP_004489601.1">
    <property type="nucleotide sequence ID" value="XM_004489544.3"/>
</dbReference>
<dbReference type="InterPro" id="IPR038947">
    <property type="entry name" value="At3g27210-like"/>
</dbReference>
<gene>
    <name evidence="2" type="primary">LOC101502404</name>
</gene>
<dbReference type="KEGG" id="cam:101502404"/>
<dbReference type="STRING" id="3827.A0A1S2XKF7"/>
<dbReference type="AlphaFoldDB" id="A0A1S2XKF7"/>